<organism evidence="6 7">
    <name type="scientific">Pseudoalteromonas aurantia</name>
    <dbReference type="NCBI Taxonomy" id="43654"/>
    <lineage>
        <taxon>Bacteria</taxon>
        <taxon>Pseudomonadati</taxon>
        <taxon>Pseudomonadota</taxon>
        <taxon>Gammaproteobacteria</taxon>
        <taxon>Alteromonadales</taxon>
        <taxon>Pseudoalteromonadaceae</taxon>
        <taxon>Pseudoalteromonas</taxon>
    </lineage>
</organism>
<gene>
    <name evidence="6" type="ORF">CWC19_16930</name>
</gene>
<dbReference type="CDD" id="cd13970">
    <property type="entry name" value="ABC1_ADCK3"/>
    <property type="match status" value="1"/>
</dbReference>
<dbReference type="RefSeq" id="WP_138592949.1">
    <property type="nucleotide sequence ID" value="NZ_PNBX01000081.1"/>
</dbReference>
<dbReference type="PANTHER" id="PTHR43851:SF3">
    <property type="entry name" value="COENZYME Q8"/>
    <property type="match status" value="1"/>
</dbReference>
<sequence length="454" mass="51167">MHSDKGKKVPATKLARLSKLGQLVTQVTGNVALEGMKQLSQGEKPKLSNLIMHPNNIKNVADKLAQMRGAAMKLGQLISMDTGDLLPKELSALLSQLRSNARPMPNKQLLQTLKENWGDNWLDNFSHFELSPFASASIGQVHLAYDDRGTKLAIKIQYPGVRQSIDADVDNVAKVIKLSGLLPKHIEMDSLLQDVKTQLKIESDYLQESKYLSRYAELLKGNENFIVPNLYPKHITQNILPMTFVDGVEIDKALAEPQEARNRMVRLLIELFFKELFSFKLMQTDPNFANYLYQSNDQKVVLLDFGATREISCDISEGYLALINAACRKDTDKIRRAAMKIGFFKQDIEEDYFEQIATIFSLATEPLQYDGVYDFSASSLAQRIQHAGQSINNRKDQWHTPPVDALFIHRKLAGLYLLAAKLEAKVNVAELFKPYLLRHEDDVLSGKQNGNESG</sequence>
<comment type="caution">
    <text evidence="6">The sequence shown here is derived from an EMBL/GenBank/DDBJ whole genome shotgun (WGS) entry which is preliminary data.</text>
</comment>
<dbReference type="EMBL" id="PNBX01000081">
    <property type="protein sequence ID" value="TMO65944.1"/>
    <property type="molecule type" value="Genomic_DNA"/>
</dbReference>
<dbReference type="Pfam" id="PF03109">
    <property type="entry name" value="ABC1"/>
    <property type="match status" value="1"/>
</dbReference>
<evidence type="ECO:0000256" key="3">
    <source>
        <dbReference type="ARBA" id="ARBA00022741"/>
    </source>
</evidence>
<dbReference type="InterPro" id="IPR011009">
    <property type="entry name" value="Kinase-like_dom_sf"/>
</dbReference>
<evidence type="ECO:0000259" key="5">
    <source>
        <dbReference type="Pfam" id="PF03109"/>
    </source>
</evidence>
<reference evidence="6 7" key="1">
    <citation type="submission" date="2018-01" db="EMBL/GenBank/DDBJ databases">
        <authorList>
            <person name="Paulsen S."/>
            <person name="Gram L.K."/>
        </authorList>
    </citation>
    <scope>NUCLEOTIDE SEQUENCE [LARGE SCALE GENOMIC DNA]</scope>
    <source>
        <strain evidence="6 7">S3790</strain>
    </source>
</reference>
<dbReference type="InterPro" id="IPR004147">
    <property type="entry name" value="ABC1_dom"/>
</dbReference>
<keyword evidence="2" id="KW-0808">Transferase</keyword>
<reference evidence="7" key="2">
    <citation type="submission" date="2019-06" db="EMBL/GenBank/DDBJ databases">
        <title>Co-occurence of chitin degradation, pigmentation and bioactivity in marine Pseudoalteromonas.</title>
        <authorList>
            <person name="Sonnenschein E.C."/>
            <person name="Bech P.K."/>
        </authorList>
    </citation>
    <scope>NUCLEOTIDE SEQUENCE [LARGE SCALE GENOMIC DNA]</scope>
    <source>
        <strain evidence="7">S3790</strain>
    </source>
</reference>
<dbReference type="Proteomes" id="UP000307217">
    <property type="component" value="Unassembled WGS sequence"/>
</dbReference>
<keyword evidence="3" id="KW-0547">Nucleotide-binding</keyword>
<dbReference type="GO" id="GO:0016740">
    <property type="term" value="F:transferase activity"/>
    <property type="evidence" value="ECO:0007669"/>
    <property type="project" value="UniProtKB-KW"/>
</dbReference>
<evidence type="ECO:0000256" key="1">
    <source>
        <dbReference type="ARBA" id="ARBA00009670"/>
    </source>
</evidence>
<dbReference type="SUPFAM" id="SSF56112">
    <property type="entry name" value="Protein kinase-like (PK-like)"/>
    <property type="match status" value="1"/>
</dbReference>
<dbReference type="GO" id="GO:0006744">
    <property type="term" value="P:ubiquinone biosynthetic process"/>
    <property type="evidence" value="ECO:0007669"/>
    <property type="project" value="TreeGrafter"/>
</dbReference>
<proteinExistence type="inferred from homology"/>
<dbReference type="GO" id="GO:0005524">
    <property type="term" value="F:ATP binding"/>
    <property type="evidence" value="ECO:0007669"/>
    <property type="project" value="UniProtKB-KW"/>
</dbReference>
<evidence type="ECO:0000256" key="4">
    <source>
        <dbReference type="ARBA" id="ARBA00022840"/>
    </source>
</evidence>
<protein>
    <submittedName>
        <fullName evidence="6">Ubiquinol-cytochrome C reductase</fullName>
    </submittedName>
</protein>
<feature type="domain" description="ABC1 atypical kinase-like" evidence="5">
    <location>
        <begin position="97"/>
        <end position="336"/>
    </location>
</feature>
<dbReference type="AlphaFoldDB" id="A0A5S3V4B7"/>
<dbReference type="PANTHER" id="PTHR43851">
    <property type="match status" value="1"/>
</dbReference>
<evidence type="ECO:0000256" key="2">
    <source>
        <dbReference type="ARBA" id="ARBA00022679"/>
    </source>
</evidence>
<dbReference type="InterPro" id="IPR051409">
    <property type="entry name" value="Atypical_kinase_ADCK"/>
</dbReference>
<keyword evidence="4" id="KW-0067">ATP-binding</keyword>
<evidence type="ECO:0000313" key="6">
    <source>
        <dbReference type="EMBL" id="TMO65944.1"/>
    </source>
</evidence>
<dbReference type="InterPro" id="IPR034646">
    <property type="entry name" value="ADCK3_dom"/>
</dbReference>
<name>A0A5S3V4B7_9GAMM</name>
<evidence type="ECO:0000313" key="7">
    <source>
        <dbReference type="Proteomes" id="UP000307217"/>
    </source>
</evidence>
<comment type="similarity">
    <text evidence="1">Belongs to the protein kinase superfamily. ADCK protein kinase family.</text>
</comment>
<accession>A0A5S3V4B7</accession>
<dbReference type="OrthoDB" id="9795390at2"/>